<organism evidence="1 2">
    <name type="scientific">Sediminivirga luteola</name>
    <dbReference type="NCBI Taxonomy" id="1774748"/>
    <lineage>
        <taxon>Bacteria</taxon>
        <taxon>Bacillati</taxon>
        <taxon>Actinomycetota</taxon>
        <taxon>Actinomycetes</taxon>
        <taxon>Micrococcales</taxon>
        <taxon>Brevibacteriaceae</taxon>
        <taxon>Sediminivirga</taxon>
    </lineage>
</organism>
<evidence type="ECO:0000313" key="2">
    <source>
        <dbReference type="Proteomes" id="UP000616114"/>
    </source>
</evidence>
<dbReference type="Proteomes" id="UP000616114">
    <property type="component" value="Unassembled WGS sequence"/>
</dbReference>
<keyword evidence="2" id="KW-1185">Reference proteome</keyword>
<dbReference type="RefSeq" id="WP_188549922.1">
    <property type="nucleotide sequence ID" value="NZ_BMFY01000004.1"/>
</dbReference>
<reference evidence="1" key="1">
    <citation type="journal article" date="2014" name="Int. J. Syst. Evol. Microbiol.">
        <title>Complete genome sequence of Corynebacterium casei LMG S-19264T (=DSM 44701T), isolated from a smear-ripened cheese.</title>
        <authorList>
            <consortium name="US DOE Joint Genome Institute (JGI-PGF)"/>
            <person name="Walter F."/>
            <person name="Albersmeier A."/>
            <person name="Kalinowski J."/>
            <person name="Ruckert C."/>
        </authorList>
    </citation>
    <scope>NUCLEOTIDE SEQUENCE</scope>
    <source>
        <strain evidence="1">CGMCC 1.12785</strain>
    </source>
</reference>
<sequence length="175" mass="19427">MNTAPRLQLWEGGVDLIIERRPALSPEQAWAQLTGPRATEQWFAPWIWLDEDAGLLDFGDAGYGLVVACEPGQAVLIEFGGQAGPEGEIDFSASWRLGATVNDDVIVFTMTFVPSDDGLDVQEIAEAGPVLEYFADRFEAYAERIALPEDPESHMERLEDQYRQLAARFAQEHGL</sequence>
<reference evidence="1" key="2">
    <citation type="submission" date="2020-09" db="EMBL/GenBank/DDBJ databases">
        <authorList>
            <person name="Sun Q."/>
            <person name="Zhou Y."/>
        </authorList>
    </citation>
    <scope>NUCLEOTIDE SEQUENCE</scope>
    <source>
        <strain evidence="1">CGMCC 1.12785</strain>
    </source>
</reference>
<evidence type="ECO:0000313" key="1">
    <source>
        <dbReference type="EMBL" id="GGA09961.1"/>
    </source>
</evidence>
<dbReference type="InterPro" id="IPR023393">
    <property type="entry name" value="START-like_dom_sf"/>
</dbReference>
<evidence type="ECO:0008006" key="3">
    <source>
        <dbReference type="Google" id="ProtNLM"/>
    </source>
</evidence>
<accession>A0A8J2TWW1</accession>
<comment type="caution">
    <text evidence="1">The sequence shown here is derived from an EMBL/GenBank/DDBJ whole genome shotgun (WGS) entry which is preliminary data.</text>
</comment>
<dbReference type="AlphaFoldDB" id="A0A8J2TWW1"/>
<protein>
    <recommendedName>
        <fullName evidence="3">Activator of Hsp90 ATPase-like protein</fullName>
    </recommendedName>
</protein>
<gene>
    <name evidence="1" type="ORF">GCM10011333_10870</name>
</gene>
<dbReference type="SUPFAM" id="SSF55961">
    <property type="entry name" value="Bet v1-like"/>
    <property type="match status" value="1"/>
</dbReference>
<name>A0A8J2TWW1_9MICO</name>
<dbReference type="Gene3D" id="3.30.530.20">
    <property type="match status" value="1"/>
</dbReference>
<proteinExistence type="predicted"/>
<dbReference type="EMBL" id="BMFY01000004">
    <property type="protein sequence ID" value="GGA09961.1"/>
    <property type="molecule type" value="Genomic_DNA"/>
</dbReference>